<keyword evidence="1" id="KW-1133">Transmembrane helix</keyword>
<name>A0AAP0NJK1_9MAGN</name>
<accession>A0AAP0NJK1</accession>
<dbReference type="EMBL" id="JBBNAE010000007">
    <property type="protein sequence ID" value="KAK9109104.1"/>
    <property type="molecule type" value="Genomic_DNA"/>
</dbReference>
<keyword evidence="1" id="KW-0812">Transmembrane</keyword>
<reference evidence="2 3" key="1">
    <citation type="submission" date="2024-01" db="EMBL/GenBank/DDBJ databases">
        <title>Genome assemblies of Stephania.</title>
        <authorList>
            <person name="Yang L."/>
        </authorList>
    </citation>
    <scope>NUCLEOTIDE SEQUENCE [LARGE SCALE GENOMIC DNA]</scope>
    <source>
        <strain evidence="2">QJT</strain>
        <tissue evidence="2">Leaf</tissue>
    </source>
</reference>
<keyword evidence="3" id="KW-1185">Reference proteome</keyword>
<gene>
    <name evidence="2" type="ORF">Sjap_017164</name>
</gene>
<comment type="caution">
    <text evidence="2">The sequence shown here is derived from an EMBL/GenBank/DDBJ whole genome shotgun (WGS) entry which is preliminary data.</text>
</comment>
<protein>
    <submittedName>
        <fullName evidence="2">Uncharacterized protein</fullName>
    </submittedName>
</protein>
<evidence type="ECO:0000256" key="1">
    <source>
        <dbReference type="SAM" id="Phobius"/>
    </source>
</evidence>
<feature type="transmembrane region" description="Helical" evidence="1">
    <location>
        <begin position="34"/>
        <end position="54"/>
    </location>
</feature>
<evidence type="ECO:0000313" key="2">
    <source>
        <dbReference type="EMBL" id="KAK9109104.1"/>
    </source>
</evidence>
<organism evidence="2 3">
    <name type="scientific">Stephania japonica</name>
    <dbReference type="NCBI Taxonomy" id="461633"/>
    <lineage>
        <taxon>Eukaryota</taxon>
        <taxon>Viridiplantae</taxon>
        <taxon>Streptophyta</taxon>
        <taxon>Embryophyta</taxon>
        <taxon>Tracheophyta</taxon>
        <taxon>Spermatophyta</taxon>
        <taxon>Magnoliopsida</taxon>
        <taxon>Ranunculales</taxon>
        <taxon>Menispermaceae</taxon>
        <taxon>Menispermoideae</taxon>
        <taxon>Cissampelideae</taxon>
        <taxon>Stephania</taxon>
    </lineage>
</organism>
<dbReference type="Proteomes" id="UP001417504">
    <property type="component" value="Unassembled WGS sequence"/>
</dbReference>
<keyword evidence="1" id="KW-0472">Membrane</keyword>
<proteinExistence type="predicted"/>
<sequence>MQFTDFVSLKQAIQICKTYLLSNRLEHSVFHHHVFLKDMCFNFFFFFFVAVSITSPPSPTFLFVILALLLSFWWLYLL</sequence>
<dbReference type="AlphaFoldDB" id="A0AAP0NJK1"/>
<evidence type="ECO:0000313" key="3">
    <source>
        <dbReference type="Proteomes" id="UP001417504"/>
    </source>
</evidence>